<dbReference type="PANTHER" id="PTHR34853:SF5">
    <property type="entry name" value="LIP-DOMAIN-CONTAINING PROTEIN-RELATED"/>
    <property type="match status" value="1"/>
</dbReference>
<comment type="similarity">
    <text evidence="2">Belongs to the AB hydrolase superfamily. Lipase family.</text>
</comment>
<dbReference type="AlphaFoldDB" id="A0A0D1ZVL8"/>
<feature type="signal peptide" evidence="2">
    <location>
        <begin position="1"/>
        <end position="19"/>
    </location>
</feature>
<evidence type="ECO:0000256" key="2">
    <source>
        <dbReference type="PIRNR" id="PIRNR029171"/>
    </source>
</evidence>
<reference evidence="3 4" key="1">
    <citation type="submission" date="2015-01" db="EMBL/GenBank/DDBJ databases">
        <title>The Genome Sequence of Cladophialophora immunda CBS83496.</title>
        <authorList>
            <consortium name="The Broad Institute Genomics Platform"/>
            <person name="Cuomo C."/>
            <person name="de Hoog S."/>
            <person name="Gorbushina A."/>
            <person name="Stielow B."/>
            <person name="Teixiera M."/>
            <person name="Abouelleil A."/>
            <person name="Chapman S.B."/>
            <person name="Priest M."/>
            <person name="Young S.K."/>
            <person name="Wortman J."/>
            <person name="Nusbaum C."/>
            <person name="Birren B."/>
        </authorList>
    </citation>
    <scope>NUCLEOTIDE SEQUENCE [LARGE SCALE GENOMIC DNA]</scope>
    <source>
        <strain evidence="3 4">CBS 83496</strain>
    </source>
</reference>
<evidence type="ECO:0000313" key="4">
    <source>
        <dbReference type="Proteomes" id="UP000054466"/>
    </source>
</evidence>
<dbReference type="Pfam" id="PF03583">
    <property type="entry name" value="LIP"/>
    <property type="match status" value="1"/>
</dbReference>
<dbReference type="InterPro" id="IPR029058">
    <property type="entry name" value="AB_hydrolase_fold"/>
</dbReference>
<dbReference type="VEuPathDB" id="FungiDB:PV07_03796"/>
<organism evidence="3 4">
    <name type="scientific">Cladophialophora immunda</name>
    <dbReference type="NCBI Taxonomy" id="569365"/>
    <lineage>
        <taxon>Eukaryota</taxon>
        <taxon>Fungi</taxon>
        <taxon>Dikarya</taxon>
        <taxon>Ascomycota</taxon>
        <taxon>Pezizomycotina</taxon>
        <taxon>Eurotiomycetes</taxon>
        <taxon>Chaetothyriomycetidae</taxon>
        <taxon>Chaetothyriales</taxon>
        <taxon>Herpotrichiellaceae</taxon>
        <taxon>Cladophialophora</taxon>
    </lineage>
</organism>
<evidence type="ECO:0000313" key="3">
    <source>
        <dbReference type="EMBL" id="KIW32236.1"/>
    </source>
</evidence>
<gene>
    <name evidence="3" type="ORF">PV07_03796</name>
</gene>
<evidence type="ECO:0000256" key="1">
    <source>
        <dbReference type="ARBA" id="ARBA00022801"/>
    </source>
</evidence>
<dbReference type="RefSeq" id="XP_016252452.1">
    <property type="nucleotide sequence ID" value="XM_016390550.1"/>
</dbReference>
<dbReference type="PIRSF" id="PIRSF029171">
    <property type="entry name" value="Esterase_LipA"/>
    <property type="match status" value="1"/>
</dbReference>
<dbReference type="PANTHER" id="PTHR34853">
    <property type="match status" value="1"/>
</dbReference>
<dbReference type="Proteomes" id="UP000054466">
    <property type="component" value="Unassembled WGS sequence"/>
</dbReference>
<name>A0A0D1ZVL8_9EURO</name>
<dbReference type="GeneID" id="27342990"/>
<accession>A0A0D1ZVL8</accession>
<protein>
    <submittedName>
        <fullName evidence="3">Uncharacterized protein</fullName>
    </submittedName>
</protein>
<proteinExistence type="inferred from homology"/>
<dbReference type="EMBL" id="KN847041">
    <property type="protein sequence ID" value="KIW32236.1"/>
    <property type="molecule type" value="Genomic_DNA"/>
</dbReference>
<dbReference type="Gene3D" id="1.10.260.130">
    <property type="match status" value="1"/>
</dbReference>
<dbReference type="InterPro" id="IPR005152">
    <property type="entry name" value="Lipase_secreted"/>
</dbReference>
<keyword evidence="4" id="KW-1185">Reference proteome</keyword>
<keyword evidence="1" id="KW-0378">Hydrolase</keyword>
<dbReference type="HOGENOM" id="CLU_029538_5_2_1"/>
<dbReference type="GO" id="GO:0016042">
    <property type="term" value="P:lipid catabolic process"/>
    <property type="evidence" value="ECO:0007669"/>
    <property type="project" value="UniProtKB-UniRule"/>
</dbReference>
<keyword evidence="2" id="KW-0732">Signal</keyword>
<dbReference type="Gene3D" id="3.40.50.1820">
    <property type="entry name" value="alpha/beta hydrolase"/>
    <property type="match status" value="1"/>
</dbReference>
<sequence length="437" mass="46861">MYFSLRILGWGSLIAASSAVPTALHDFDARAPEATSTPIPPSLDPFYTAPRGFKNAAPGAVLNIRAAPGNLTTIFNASSEAYNILYRTTDSHYQPAWAVTTLFVPLKPPHNASNALLSYQVPYNTVDVDASPSFLAYAGAEALGLQFSDINTALNHGWFVNVPDFEGPLASFGASVSEGHATLDSVRAALSSHKSLDSSSRYAMWGYSGGSVASEFAAELQVQYAPELNFAGMAIGGLVPNFTSNFDKINNTPAAGLLVAILLGVSTQYPDTSHYLDSRLKTRGQYNATGFFEARNLSAFELFPTYADQDIFADYFAAGTTVQAPAIQKAIDREGLMGYHGVPQMPIFLYKATQDGYSAVADTDALVDRLCLGGANILYQRNTVGYHLDESYNGDARALNWLTLVLQGNYSAAYPTVGCTVQNVTVNITVTEPFGIP</sequence>
<dbReference type="SUPFAM" id="SSF53474">
    <property type="entry name" value="alpha/beta-Hydrolases"/>
    <property type="match status" value="1"/>
</dbReference>
<dbReference type="OrthoDB" id="2373480at2759"/>
<feature type="chain" id="PRO_5013436914" evidence="2">
    <location>
        <begin position="20"/>
        <end position="437"/>
    </location>
</feature>
<dbReference type="GO" id="GO:0004806">
    <property type="term" value="F:triacylglycerol lipase activity"/>
    <property type="evidence" value="ECO:0007669"/>
    <property type="project" value="UniProtKB-UniRule"/>
</dbReference>